<dbReference type="PANTHER" id="PTHR42718">
    <property type="entry name" value="MAJOR FACILITATOR SUPERFAMILY MULTIDRUG TRANSPORTER MFSC"/>
    <property type="match status" value="1"/>
</dbReference>
<dbReference type="EMBL" id="PDJE01000001">
    <property type="protein sequence ID" value="PFG29612.1"/>
    <property type="molecule type" value="Genomic_DNA"/>
</dbReference>
<reference evidence="9 10" key="1">
    <citation type="submission" date="2017-10" db="EMBL/GenBank/DDBJ databases">
        <title>Sequencing the genomes of 1000 actinobacteria strains.</title>
        <authorList>
            <person name="Klenk H.-P."/>
        </authorList>
    </citation>
    <scope>NUCLEOTIDE SEQUENCE [LARGE SCALE GENOMIC DNA]</scope>
    <source>
        <strain evidence="9 10">DSM 21798</strain>
    </source>
</reference>
<evidence type="ECO:0000256" key="4">
    <source>
        <dbReference type="ARBA" id="ARBA00022692"/>
    </source>
</evidence>
<evidence type="ECO:0000256" key="7">
    <source>
        <dbReference type="SAM" id="Phobius"/>
    </source>
</evidence>
<dbReference type="InterPro" id="IPR020846">
    <property type="entry name" value="MFS_dom"/>
</dbReference>
<feature type="transmembrane region" description="Helical" evidence="7">
    <location>
        <begin position="171"/>
        <end position="193"/>
    </location>
</feature>
<feature type="transmembrane region" description="Helical" evidence="7">
    <location>
        <begin position="272"/>
        <end position="294"/>
    </location>
</feature>
<dbReference type="GO" id="GO:0022857">
    <property type="term" value="F:transmembrane transporter activity"/>
    <property type="evidence" value="ECO:0007669"/>
    <property type="project" value="InterPro"/>
</dbReference>
<dbReference type="Pfam" id="PF07690">
    <property type="entry name" value="MFS_1"/>
    <property type="match status" value="1"/>
</dbReference>
<feature type="domain" description="Major facilitator superfamily (MFS) profile" evidence="8">
    <location>
        <begin position="19"/>
        <end position="504"/>
    </location>
</feature>
<evidence type="ECO:0000256" key="3">
    <source>
        <dbReference type="ARBA" id="ARBA00022475"/>
    </source>
</evidence>
<evidence type="ECO:0000259" key="8">
    <source>
        <dbReference type="PROSITE" id="PS50850"/>
    </source>
</evidence>
<dbReference type="InterPro" id="IPR011701">
    <property type="entry name" value="MFS"/>
</dbReference>
<keyword evidence="2" id="KW-0813">Transport</keyword>
<feature type="transmembrane region" description="Helical" evidence="7">
    <location>
        <begin position="54"/>
        <end position="73"/>
    </location>
</feature>
<feature type="transmembrane region" description="Helical" evidence="7">
    <location>
        <begin position="337"/>
        <end position="370"/>
    </location>
</feature>
<comment type="caution">
    <text evidence="9">The sequence shown here is derived from an EMBL/GenBank/DDBJ whole genome shotgun (WGS) entry which is preliminary data.</text>
</comment>
<feature type="transmembrane region" description="Helical" evidence="7">
    <location>
        <begin position="143"/>
        <end position="165"/>
    </location>
</feature>
<proteinExistence type="predicted"/>
<evidence type="ECO:0000313" key="9">
    <source>
        <dbReference type="EMBL" id="PFG29612.1"/>
    </source>
</evidence>
<feature type="transmembrane region" description="Helical" evidence="7">
    <location>
        <begin position="234"/>
        <end position="252"/>
    </location>
</feature>
<evidence type="ECO:0000256" key="6">
    <source>
        <dbReference type="ARBA" id="ARBA00023136"/>
    </source>
</evidence>
<feature type="transmembrane region" description="Helical" evidence="7">
    <location>
        <begin position="480"/>
        <end position="500"/>
    </location>
</feature>
<feature type="transmembrane region" description="Helical" evidence="7">
    <location>
        <begin position="85"/>
        <end position="104"/>
    </location>
</feature>
<comment type="subcellular location">
    <subcellularLocation>
        <location evidence="1">Cell membrane</location>
        <topology evidence="1">Multi-pass membrane protein</topology>
    </subcellularLocation>
</comment>
<organism evidence="9 10">
    <name type="scientific">Paramicrobacterium agarici</name>
    <dbReference type="NCBI Taxonomy" id="630514"/>
    <lineage>
        <taxon>Bacteria</taxon>
        <taxon>Bacillati</taxon>
        <taxon>Actinomycetota</taxon>
        <taxon>Actinomycetes</taxon>
        <taxon>Micrococcales</taxon>
        <taxon>Microbacteriaceae</taxon>
        <taxon>Paramicrobacterium</taxon>
    </lineage>
</organism>
<protein>
    <submittedName>
        <fullName evidence="9">DHA2 family multidrug resistance protein-like MFS transporter</fullName>
    </submittedName>
</protein>
<dbReference type="SUPFAM" id="SSF103473">
    <property type="entry name" value="MFS general substrate transporter"/>
    <property type="match status" value="1"/>
</dbReference>
<sequence>MTTAEMRLEPRAGAREWWGLVVLMLPVVLISADNTILNFALPEISEALLPTGTQLLWILDVYPLVLAGLLVTMGSIGDRLGRRKLLLIGATGFGVVSILAAFAPSAEALIAARAALGLFGATLMPSTLSLLRNLFLNREQRRLAIAVWGTGFAGGGALGPIAGGFLLEHFWWGSIFLLAVPVLLPLFILLPILVRESRDPVDAPIDLLSAALVLLTMVPFVWSIKHAAEDGVDLAAGVAFVAAVAFGILFVMRQLKLEHPMLDVSLFRNAAFSGAIVINLFSIIAFVGGLFFITQHLQLVLGLSPMIAGLVLLPGLAVMIIAGLAIVPIARNVRPSLLVAVSLVFSVLCYGSIAVQGGAVGVLGVALAVVSLGIGVGAAETITNDLILANAPAAKAGAASGLSETAYELGSVLGVATLGTVLTASYRGHIVIPEGVGGADAAAAGETLGGAVQVASELPSALGSALYDAAVSAFGSGVSITSWLAAGIIVAAIVVSLTTLRHAR</sequence>
<keyword evidence="5 7" id="KW-1133">Transmembrane helix</keyword>
<evidence type="ECO:0000313" key="10">
    <source>
        <dbReference type="Proteomes" id="UP000221369"/>
    </source>
</evidence>
<gene>
    <name evidence="9" type="ORF">ATJ78_0522</name>
</gene>
<keyword evidence="3" id="KW-1003">Cell membrane</keyword>
<evidence type="ECO:0000256" key="2">
    <source>
        <dbReference type="ARBA" id="ARBA00022448"/>
    </source>
</evidence>
<feature type="transmembrane region" description="Helical" evidence="7">
    <location>
        <begin position="20"/>
        <end position="42"/>
    </location>
</feature>
<dbReference type="PROSITE" id="PS50850">
    <property type="entry name" value="MFS"/>
    <property type="match status" value="1"/>
</dbReference>
<dbReference type="InterPro" id="IPR036259">
    <property type="entry name" value="MFS_trans_sf"/>
</dbReference>
<feature type="transmembrane region" description="Helical" evidence="7">
    <location>
        <begin position="306"/>
        <end position="330"/>
    </location>
</feature>
<evidence type="ECO:0000256" key="1">
    <source>
        <dbReference type="ARBA" id="ARBA00004651"/>
    </source>
</evidence>
<dbReference type="AlphaFoldDB" id="A0A2A9DUF8"/>
<dbReference type="PANTHER" id="PTHR42718:SF47">
    <property type="entry name" value="METHYL VIOLOGEN RESISTANCE PROTEIN SMVA"/>
    <property type="match status" value="1"/>
</dbReference>
<accession>A0A2A9DUF8</accession>
<dbReference type="Gene3D" id="1.20.1720.10">
    <property type="entry name" value="Multidrug resistance protein D"/>
    <property type="match status" value="1"/>
</dbReference>
<dbReference type="GO" id="GO:0005886">
    <property type="term" value="C:plasma membrane"/>
    <property type="evidence" value="ECO:0007669"/>
    <property type="project" value="UniProtKB-SubCell"/>
</dbReference>
<feature type="transmembrane region" description="Helical" evidence="7">
    <location>
        <begin position="205"/>
        <end position="222"/>
    </location>
</feature>
<keyword evidence="4 7" id="KW-0812">Transmembrane</keyword>
<dbReference type="CDD" id="cd17321">
    <property type="entry name" value="MFS_MMR_MDR_like"/>
    <property type="match status" value="1"/>
</dbReference>
<name>A0A2A9DUF8_9MICO</name>
<evidence type="ECO:0000256" key="5">
    <source>
        <dbReference type="ARBA" id="ARBA00022989"/>
    </source>
</evidence>
<dbReference type="Gene3D" id="1.20.1250.20">
    <property type="entry name" value="MFS general substrate transporter like domains"/>
    <property type="match status" value="1"/>
</dbReference>
<dbReference type="Proteomes" id="UP000221369">
    <property type="component" value="Unassembled WGS sequence"/>
</dbReference>
<feature type="transmembrane region" description="Helical" evidence="7">
    <location>
        <begin position="110"/>
        <end position="131"/>
    </location>
</feature>
<keyword evidence="6 7" id="KW-0472">Membrane</keyword>
<keyword evidence="10" id="KW-1185">Reference proteome</keyword>